<dbReference type="KEGG" id="jag:GJA_2108"/>
<dbReference type="AlphaFoldDB" id="W0V5V8"/>
<dbReference type="PROSITE" id="PS50005">
    <property type="entry name" value="TPR"/>
    <property type="match status" value="2"/>
</dbReference>
<dbReference type="PANTHER" id="PTHR44227:SF3">
    <property type="entry name" value="PROTEIN O-MANNOSYL-TRANSFERASE TMTC4"/>
    <property type="match status" value="1"/>
</dbReference>
<dbReference type="Proteomes" id="UP000027604">
    <property type="component" value="Chromosome I"/>
</dbReference>
<keyword evidence="5" id="KW-0812">Transmembrane</keyword>
<evidence type="ECO:0000313" key="6">
    <source>
        <dbReference type="EMBL" id="CDG82743.1"/>
    </source>
</evidence>
<dbReference type="STRING" id="1349767.GJA_2108"/>
<feature type="compositionally biased region" description="Pro residues" evidence="4">
    <location>
        <begin position="70"/>
        <end position="90"/>
    </location>
</feature>
<feature type="repeat" description="TPR" evidence="3">
    <location>
        <begin position="350"/>
        <end position="383"/>
    </location>
</feature>
<dbReference type="eggNOG" id="COG0457">
    <property type="taxonomic scope" value="Bacteria"/>
</dbReference>
<dbReference type="InterPro" id="IPR052346">
    <property type="entry name" value="O-mannosyl-transferase_TMTC"/>
</dbReference>
<feature type="repeat" description="TPR" evidence="3">
    <location>
        <begin position="284"/>
        <end position="317"/>
    </location>
</feature>
<dbReference type="Gene3D" id="1.25.40.10">
    <property type="entry name" value="Tetratricopeptide repeat domain"/>
    <property type="match status" value="2"/>
</dbReference>
<evidence type="ECO:0000256" key="4">
    <source>
        <dbReference type="SAM" id="MobiDB-lite"/>
    </source>
</evidence>
<dbReference type="InterPro" id="IPR019734">
    <property type="entry name" value="TPR_rpt"/>
</dbReference>
<evidence type="ECO:0000313" key="7">
    <source>
        <dbReference type="Proteomes" id="UP000027604"/>
    </source>
</evidence>
<dbReference type="InterPro" id="IPR011990">
    <property type="entry name" value="TPR-like_helical_dom_sf"/>
</dbReference>
<gene>
    <name evidence="6" type="ORF">GJA_2108</name>
</gene>
<sequence length="442" mass="46637">MSLLMQALKKAERAKQNSLHEEELEKPSEAYDQVLSLAPQESLPPRAAPTAPVEPASDLRLEPLGGEPVQPDPAPPASAPPSPPPAPPSRPATRHAARPAAARAATTIDPATLRLAVLGTILLLVIAGFAAWFWLASTGPGAGASLPMVPMPLTDAPGSVGAANGPLLVTPGTDAPAIPPAQSHDEAGERTEQQQAMQIAAQAEIIARLQQQQQRQQSQQSQQQAATLPPVVAADNSQIHVLRSDVAPSIPPGVQSAYQAYTAGDMASASTLYDSVLQQDANNRDALLGLAAVALRQQQGQQAASLYLRLLELDPDDGDALAGLISLRQGDTAHGETRLKAMLQRAPDSGPVLFALGNLYAKQQRWTEAQQQFFSAYSAAPDNPDYAFNLAVGLDRLNQPALALTYYQRAVTLAQNKAAGFDRNAVARRMRELGAAPLAAKE</sequence>
<evidence type="ECO:0000256" key="2">
    <source>
        <dbReference type="ARBA" id="ARBA00022803"/>
    </source>
</evidence>
<keyword evidence="1" id="KW-0677">Repeat</keyword>
<keyword evidence="7" id="KW-1185">Reference proteome</keyword>
<keyword evidence="5" id="KW-1133">Transmembrane helix</keyword>
<dbReference type="Pfam" id="PF14559">
    <property type="entry name" value="TPR_19"/>
    <property type="match status" value="2"/>
</dbReference>
<reference evidence="6 7" key="1">
    <citation type="journal article" date="2015" name="Genome Announc.">
        <title>Genome Sequence of Mushroom Soft-Rot Pathogen Janthinobacterium agaricidamnosum.</title>
        <authorList>
            <person name="Graupner K."/>
            <person name="Lackner G."/>
            <person name="Hertweck C."/>
        </authorList>
    </citation>
    <scope>NUCLEOTIDE SEQUENCE [LARGE SCALE GENOMIC DNA]</scope>
    <source>
        <strain evidence="7">NBRC 102515 / DSM 9628</strain>
    </source>
</reference>
<dbReference type="HOGENOM" id="CLU_040794_0_0_4"/>
<organism evidence="6 7">
    <name type="scientific">Janthinobacterium agaricidamnosum NBRC 102515 = DSM 9628</name>
    <dbReference type="NCBI Taxonomy" id="1349767"/>
    <lineage>
        <taxon>Bacteria</taxon>
        <taxon>Pseudomonadati</taxon>
        <taxon>Pseudomonadota</taxon>
        <taxon>Betaproteobacteria</taxon>
        <taxon>Burkholderiales</taxon>
        <taxon>Oxalobacteraceae</taxon>
        <taxon>Janthinobacterium</taxon>
    </lineage>
</organism>
<dbReference type="PANTHER" id="PTHR44227">
    <property type="match status" value="1"/>
</dbReference>
<dbReference type="SUPFAM" id="SSF48452">
    <property type="entry name" value="TPR-like"/>
    <property type="match status" value="1"/>
</dbReference>
<dbReference type="SMART" id="SM00028">
    <property type="entry name" value="TPR"/>
    <property type="match status" value="3"/>
</dbReference>
<keyword evidence="5" id="KW-0472">Membrane</keyword>
<dbReference type="EMBL" id="HG322949">
    <property type="protein sequence ID" value="CDG82743.1"/>
    <property type="molecule type" value="Genomic_DNA"/>
</dbReference>
<dbReference type="RefSeq" id="WP_051780582.1">
    <property type="nucleotide sequence ID" value="NZ_BCTH01000028.1"/>
</dbReference>
<dbReference type="PATRIC" id="fig|1349767.4.peg.3870"/>
<evidence type="ECO:0000256" key="5">
    <source>
        <dbReference type="SAM" id="Phobius"/>
    </source>
</evidence>
<evidence type="ECO:0000256" key="3">
    <source>
        <dbReference type="PROSITE-ProRule" id="PRU00339"/>
    </source>
</evidence>
<name>W0V5V8_9BURK</name>
<feature type="compositionally biased region" description="Basic and acidic residues" evidence="4">
    <location>
        <begin position="9"/>
        <end position="29"/>
    </location>
</feature>
<protein>
    <submittedName>
        <fullName evidence="6">Tetratricopeptide repeat family protein</fullName>
    </submittedName>
</protein>
<evidence type="ECO:0000256" key="1">
    <source>
        <dbReference type="ARBA" id="ARBA00022737"/>
    </source>
</evidence>
<accession>W0V5V8</accession>
<feature type="transmembrane region" description="Helical" evidence="5">
    <location>
        <begin position="113"/>
        <end position="135"/>
    </location>
</feature>
<keyword evidence="2 3" id="KW-0802">TPR repeat</keyword>
<feature type="region of interest" description="Disordered" evidence="4">
    <location>
        <begin position="1"/>
        <end position="104"/>
    </location>
</feature>
<proteinExistence type="predicted"/>